<evidence type="ECO:0000256" key="3">
    <source>
        <dbReference type="ARBA" id="ARBA00022989"/>
    </source>
</evidence>
<dbReference type="VEuPathDB" id="VectorBase:MDOMA2_001902"/>
<keyword evidence="3 5" id="KW-1133">Transmembrane helix</keyword>
<feature type="signal peptide" evidence="6">
    <location>
        <begin position="1"/>
        <end position="19"/>
    </location>
</feature>
<keyword evidence="10" id="KW-0675">Receptor</keyword>
<dbReference type="Pfam" id="PF00002">
    <property type="entry name" value="7tm_2"/>
    <property type="match status" value="1"/>
</dbReference>
<evidence type="ECO:0000256" key="6">
    <source>
        <dbReference type="SAM" id="SignalP"/>
    </source>
</evidence>
<evidence type="ECO:0000256" key="5">
    <source>
        <dbReference type="SAM" id="Phobius"/>
    </source>
</evidence>
<dbReference type="KEGG" id="mde:101891686"/>
<dbReference type="PANTHER" id="PTHR47767:SF1">
    <property type="entry name" value="ADHESION G PROTEIN-COUPLED RECEPTOR G7"/>
    <property type="match status" value="1"/>
</dbReference>
<dbReference type="InterPro" id="IPR000832">
    <property type="entry name" value="GPCR_2_secretin-like"/>
</dbReference>
<feature type="transmembrane region" description="Helical" evidence="5">
    <location>
        <begin position="720"/>
        <end position="742"/>
    </location>
</feature>
<name>A0A1I8NCD2_MUSDO</name>
<proteinExistence type="predicted"/>
<feature type="transmembrane region" description="Helical" evidence="5">
    <location>
        <begin position="590"/>
        <end position="609"/>
    </location>
</feature>
<dbReference type="Gene3D" id="1.20.1070.10">
    <property type="entry name" value="Rhodopsin 7-helix transmembrane proteins"/>
    <property type="match status" value="1"/>
</dbReference>
<feature type="transmembrane region" description="Helical" evidence="5">
    <location>
        <begin position="549"/>
        <end position="570"/>
    </location>
</feature>
<keyword evidence="2 5" id="KW-0812">Transmembrane</keyword>
<dbReference type="CDD" id="cd15040">
    <property type="entry name" value="7tmB2_Adhesion"/>
    <property type="match status" value="1"/>
</dbReference>
<dbReference type="AlphaFoldDB" id="A0A1I8NCD2"/>
<dbReference type="PANTHER" id="PTHR47767">
    <property type="entry name" value="ADHESION G PROTEIN-COUPLED RECEPTOR G7"/>
    <property type="match status" value="1"/>
</dbReference>
<evidence type="ECO:0000313" key="10">
    <source>
        <dbReference type="RefSeq" id="XP_011295967.1"/>
    </source>
</evidence>
<accession>A0A1I8NCD2</accession>
<feature type="transmembrane region" description="Helical" evidence="5">
    <location>
        <begin position="678"/>
        <end position="700"/>
    </location>
</feature>
<dbReference type="EnsemblMetazoa" id="MDOA013765-RB">
    <property type="protein sequence ID" value="MDOA013765-PB"/>
    <property type="gene ID" value="MDOA013765"/>
</dbReference>
<feature type="transmembrane region" description="Helical" evidence="5">
    <location>
        <begin position="630"/>
        <end position="648"/>
    </location>
</feature>
<evidence type="ECO:0000313" key="9">
    <source>
        <dbReference type="Proteomes" id="UP001652621"/>
    </source>
</evidence>
<dbReference type="RefSeq" id="XP_011295967.1">
    <property type="nucleotide sequence ID" value="XM_011297665.2"/>
</dbReference>
<evidence type="ECO:0000256" key="2">
    <source>
        <dbReference type="ARBA" id="ARBA00022692"/>
    </source>
</evidence>
<dbReference type="SUPFAM" id="SSF81321">
    <property type="entry name" value="Family A G protein-coupled receptor-like"/>
    <property type="match status" value="1"/>
</dbReference>
<evidence type="ECO:0000256" key="4">
    <source>
        <dbReference type="ARBA" id="ARBA00023136"/>
    </source>
</evidence>
<dbReference type="PROSITE" id="PS50261">
    <property type="entry name" value="G_PROTEIN_RECEP_F2_4"/>
    <property type="match status" value="1"/>
</dbReference>
<reference evidence="8" key="1">
    <citation type="submission" date="2020-05" db="UniProtKB">
        <authorList>
            <consortium name="EnsemblMetazoa"/>
        </authorList>
    </citation>
    <scope>IDENTIFICATION</scope>
    <source>
        <strain evidence="8">Aabys</strain>
    </source>
</reference>
<dbReference type="InterPro" id="IPR053066">
    <property type="entry name" value="ADGR_G7"/>
</dbReference>
<dbReference type="OrthoDB" id="10037534at2759"/>
<keyword evidence="9" id="KW-1185">Reference proteome</keyword>
<dbReference type="STRING" id="7370.A0A1I8NCD2"/>
<dbReference type="Proteomes" id="UP001652621">
    <property type="component" value="Unplaced"/>
</dbReference>
<sequence>MIVLALIVLLLCNFASNDAAKEFCEQDMYEANFYNASIHLRTLVIWFPVAVGSKNKLNMCSLSNGEPVQRNCYRNGSGVDWEEIKNFDQDLLFCSSINNNCHPEPFEHKYLMKNNISKAHTNYWPAGRIGDVVGSQEPCLLQNGQLLTRACEYNVQLIQSEWMPGSFGNITCLHDVENKIITQDLYKLNNEVEMKNGKLSDAYALKTTTRLCDILENENTYRIPADFQISTNILQTVVENHKPAELLPNILKIANNLMNSSDIVIRDSVKSGTSNILLKTVETYFDSVTETAVPTSKCDRIPNGVLIKSEGLLTVFYINALCSNVSGIAVYNRHVRPSLKMMYDAQSESYYRYLYMNQSIDDLIQEDNVEAAVHLPEILWNSNDKLSTVKISLYRRNALFARYNYQPKSVVLKVTVPEYVELPGNVSLIFRDHQTEKETRSLNGYENQRHCGQWNYEWWDYGRNGGSALVNFNDLVLCQTTNTVWFGALVGLDTKPTFSSDNIVLRVLMGYTLDVISIVGCCLSLFGLICIWITAICCRKWRLQASNKLLLNMCLVLTLLMAYFLFINLPDARDGIVNLTNPNTCIAEGAFLQYIILVLFLWMFFLAILQYQRYIVVIGVQKPQYYILKYALAAWGLPVIPTALVLYFDSNSYLPLSTGFNENASICYPKGLSFNLSLLLPISIISIANSAIFIYILVSVQRSLTKFRSKKDRNMIYKQLRLSILLFFLLGISWLFGLLAHLDQSGVLAFLFCITATLQGFVLFIYFVVIDDNVKFSWMVFYCGGREYVLTENQSSQYTSSTAMQK</sequence>
<dbReference type="VEuPathDB" id="VectorBase:MDOA013765"/>
<dbReference type="eggNOG" id="KOG4193">
    <property type="taxonomic scope" value="Eukaryota"/>
</dbReference>
<keyword evidence="6" id="KW-0732">Signal</keyword>
<gene>
    <name evidence="8" type="primary">101891686</name>
    <name evidence="10" type="synonym">LOC101891686</name>
</gene>
<protein>
    <submittedName>
        <fullName evidence="10">Adhesion G-protein coupled receptor G4</fullName>
    </submittedName>
</protein>
<dbReference type="InterPro" id="IPR017981">
    <property type="entry name" value="GPCR_2-like_7TM"/>
</dbReference>
<evidence type="ECO:0000313" key="8">
    <source>
        <dbReference type="EnsemblMetazoa" id="MDOA013765-PB"/>
    </source>
</evidence>
<dbReference type="GO" id="GO:0016020">
    <property type="term" value="C:membrane"/>
    <property type="evidence" value="ECO:0007669"/>
    <property type="project" value="UniProtKB-SubCell"/>
</dbReference>
<dbReference type="GeneID" id="101891686"/>
<dbReference type="GO" id="GO:0007166">
    <property type="term" value="P:cell surface receptor signaling pathway"/>
    <property type="evidence" value="ECO:0007669"/>
    <property type="project" value="InterPro"/>
</dbReference>
<dbReference type="GO" id="GO:0004930">
    <property type="term" value="F:G protein-coupled receptor activity"/>
    <property type="evidence" value="ECO:0007669"/>
    <property type="project" value="InterPro"/>
</dbReference>
<feature type="transmembrane region" description="Helical" evidence="5">
    <location>
        <begin position="748"/>
        <end position="769"/>
    </location>
</feature>
<feature type="domain" description="G-protein coupled receptors family 2 profile 2" evidence="7">
    <location>
        <begin position="513"/>
        <end position="771"/>
    </location>
</feature>
<organism evidence="8">
    <name type="scientific">Musca domestica</name>
    <name type="common">House fly</name>
    <dbReference type="NCBI Taxonomy" id="7370"/>
    <lineage>
        <taxon>Eukaryota</taxon>
        <taxon>Metazoa</taxon>
        <taxon>Ecdysozoa</taxon>
        <taxon>Arthropoda</taxon>
        <taxon>Hexapoda</taxon>
        <taxon>Insecta</taxon>
        <taxon>Pterygota</taxon>
        <taxon>Neoptera</taxon>
        <taxon>Endopterygota</taxon>
        <taxon>Diptera</taxon>
        <taxon>Brachycera</taxon>
        <taxon>Muscomorpha</taxon>
        <taxon>Muscoidea</taxon>
        <taxon>Muscidae</taxon>
        <taxon>Musca</taxon>
    </lineage>
</organism>
<evidence type="ECO:0000259" key="7">
    <source>
        <dbReference type="PROSITE" id="PS50261"/>
    </source>
</evidence>
<evidence type="ECO:0000256" key="1">
    <source>
        <dbReference type="ARBA" id="ARBA00004141"/>
    </source>
</evidence>
<reference evidence="10" key="2">
    <citation type="submission" date="2025-04" db="UniProtKB">
        <authorList>
            <consortium name="RefSeq"/>
        </authorList>
    </citation>
    <scope>IDENTIFICATION</scope>
</reference>
<feature type="chain" id="PRO_5044561558" evidence="6">
    <location>
        <begin position="20"/>
        <end position="806"/>
    </location>
</feature>
<comment type="subcellular location">
    <subcellularLocation>
        <location evidence="1">Membrane</location>
        <topology evidence="1">Multi-pass membrane protein</topology>
    </subcellularLocation>
</comment>
<keyword evidence="4 5" id="KW-0472">Membrane</keyword>
<feature type="transmembrane region" description="Helical" evidence="5">
    <location>
        <begin position="515"/>
        <end position="537"/>
    </location>
</feature>